<comment type="subcellular location">
    <subcellularLocation>
        <location evidence="2">Cell membrane</location>
        <topology evidence="2">Multi-pass membrane protein</topology>
    </subcellularLocation>
</comment>
<dbReference type="EMBL" id="JACGWV010000001">
    <property type="protein sequence ID" value="MBA8809094.1"/>
    <property type="molecule type" value="Genomic_DNA"/>
</dbReference>
<protein>
    <recommendedName>
        <fullName evidence="10">Cytochrome c oxidase polypeptide 4</fullName>
        <ecNumber evidence="10">7.1.1.9</ecNumber>
    </recommendedName>
    <alternativeName>
        <fullName evidence="10">Cytochrome aa3 subunit 4</fullName>
    </alternativeName>
    <alternativeName>
        <fullName evidence="10">Cytochrome c oxidase polypeptide IV</fullName>
    </alternativeName>
</protein>
<name>A0A7W3JAC6_9MICO</name>
<gene>
    <name evidence="12" type="ORF">FHX71_003036</name>
</gene>
<dbReference type="Pfam" id="PF12270">
    <property type="entry name" value="Cyt_c_ox_IV"/>
    <property type="match status" value="1"/>
</dbReference>
<evidence type="ECO:0000256" key="2">
    <source>
        <dbReference type="ARBA" id="ARBA00004651"/>
    </source>
</evidence>
<proteinExistence type="inferred from homology"/>
<dbReference type="GO" id="GO:0004129">
    <property type="term" value="F:cytochrome-c oxidase activity"/>
    <property type="evidence" value="ECO:0007669"/>
    <property type="project" value="UniProtKB-EC"/>
</dbReference>
<dbReference type="Proteomes" id="UP000540568">
    <property type="component" value="Unassembled WGS sequence"/>
</dbReference>
<feature type="transmembrane region" description="Helical" evidence="11">
    <location>
        <begin position="107"/>
        <end position="124"/>
    </location>
</feature>
<organism evidence="12 13">
    <name type="scientific">Promicromonospora sukumoe</name>
    <dbReference type="NCBI Taxonomy" id="88382"/>
    <lineage>
        <taxon>Bacteria</taxon>
        <taxon>Bacillati</taxon>
        <taxon>Actinomycetota</taxon>
        <taxon>Actinomycetes</taxon>
        <taxon>Micrococcales</taxon>
        <taxon>Promicromonosporaceae</taxon>
        <taxon>Promicromonospora</taxon>
    </lineage>
</organism>
<dbReference type="GO" id="GO:0005886">
    <property type="term" value="C:plasma membrane"/>
    <property type="evidence" value="ECO:0007669"/>
    <property type="project" value="UniProtKB-SubCell"/>
</dbReference>
<accession>A0A7W3JAC6</accession>
<keyword evidence="4 10" id="KW-1003">Cell membrane</keyword>
<evidence type="ECO:0000256" key="5">
    <source>
        <dbReference type="ARBA" id="ARBA00022692"/>
    </source>
</evidence>
<comment type="catalytic activity">
    <reaction evidence="9 10">
        <text>4 Fe(II)-[cytochrome c] + O2 + 8 H(+)(in) = 4 Fe(III)-[cytochrome c] + 2 H2O + 4 H(+)(out)</text>
        <dbReference type="Rhea" id="RHEA:11436"/>
        <dbReference type="Rhea" id="RHEA-COMP:10350"/>
        <dbReference type="Rhea" id="RHEA-COMP:14399"/>
        <dbReference type="ChEBI" id="CHEBI:15377"/>
        <dbReference type="ChEBI" id="CHEBI:15378"/>
        <dbReference type="ChEBI" id="CHEBI:15379"/>
        <dbReference type="ChEBI" id="CHEBI:29033"/>
        <dbReference type="ChEBI" id="CHEBI:29034"/>
        <dbReference type="EC" id="7.1.1.9"/>
    </reaction>
</comment>
<reference evidence="12 13" key="1">
    <citation type="submission" date="2020-07" db="EMBL/GenBank/DDBJ databases">
        <title>Sequencing the genomes of 1000 actinobacteria strains.</title>
        <authorList>
            <person name="Klenk H.-P."/>
        </authorList>
    </citation>
    <scope>NUCLEOTIDE SEQUENCE [LARGE SCALE GENOMIC DNA]</scope>
    <source>
        <strain evidence="12 13">DSM 44121</strain>
    </source>
</reference>
<comment type="similarity">
    <text evidence="3 10">Belongs to the cytochrome c oxidase bacterial subunit CtaF family.</text>
</comment>
<comment type="function">
    <text evidence="1 10">Part of cytochrome c oxidase, its function is unknown.</text>
</comment>
<evidence type="ECO:0000313" key="12">
    <source>
        <dbReference type="EMBL" id="MBA8809094.1"/>
    </source>
</evidence>
<evidence type="ECO:0000256" key="7">
    <source>
        <dbReference type="ARBA" id="ARBA00022989"/>
    </source>
</evidence>
<dbReference type="AlphaFoldDB" id="A0A7W3JAC6"/>
<sequence length="133" mass="14547">MKIEARLFLWGTPFFVLAGVVYGFMTDWHEPVGFLGMPLVGGLVAMIGAYLALTARRIDARPEDDPNGNIEDAAGDQGVYAPWSWWPLAIAGSAAICFLGLAVGWWVLYIGFCVAIIALVGWVFEYSRGIHSH</sequence>
<evidence type="ECO:0000256" key="6">
    <source>
        <dbReference type="ARBA" id="ARBA00022967"/>
    </source>
</evidence>
<dbReference type="RefSeq" id="WP_182617696.1">
    <property type="nucleotide sequence ID" value="NZ_BAAATF010000003.1"/>
</dbReference>
<keyword evidence="5 11" id="KW-0812">Transmembrane</keyword>
<evidence type="ECO:0000256" key="3">
    <source>
        <dbReference type="ARBA" id="ARBA00006870"/>
    </source>
</evidence>
<evidence type="ECO:0000256" key="8">
    <source>
        <dbReference type="ARBA" id="ARBA00023136"/>
    </source>
</evidence>
<keyword evidence="7 11" id="KW-1133">Transmembrane helix</keyword>
<feature type="transmembrane region" description="Helical" evidence="11">
    <location>
        <begin position="7"/>
        <end position="25"/>
    </location>
</feature>
<evidence type="ECO:0000256" key="4">
    <source>
        <dbReference type="ARBA" id="ARBA00022475"/>
    </source>
</evidence>
<evidence type="ECO:0000256" key="10">
    <source>
        <dbReference type="PIRNR" id="PIRNR017385"/>
    </source>
</evidence>
<feature type="transmembrane region" description="Helical" evidence="11">
    <location>
        <begin position="31"/>
        <end position="53"/>
    </location>
</feature>
<evidence type="ECO:0000256" key="9">
    <source>
        <dbReference type="ARBA" id="ARBA00047816"/>
    </source>
</evidence>
<dbReference type="EC" id="7.1.1.9" evidence="10"/>
<keyword evidence="8 10" id="KW-0472">Membrane</keyword>
<evidence type="ECO:0000313" key="13">
    <source>
        <dbReference type="Proteomes" id="UP000540568"/>
    </source>
</evidence>
<evidence type="ECO:0000256" key="1">
    <source>
        <dbReference type="ARBA" id="ARBA00002536"/>
    </source>
</evidence>
<dbReference type="GO" id="GO:0022900">
    <property type="term" value="P:electron transport chain"/>
    <property type="evidence" value="ECO:0007669"/>
    <property type="project" value="InterPro"/>
</dbReference>
<comment type="caution">
    <text evidence="12">The sequence shown here is derived from an EMBL/GenBank/DDBJ whole genome shotgun (WGS) entry which is preliminary data.</text>
</comment>
<keyword evidence="6 10" id="KW-1278">Translocase</keyword>
<dbReference type="InterPro" id="IPR021050">
    <property type="entry name" value="Cyt_c_oxidase_su4_actinobac"/>
</dbReference>
<evidence type="ECO:0000256" key="11">
    <source>
        <dbReference type="SAM" id="Phobius"/>
    </source>
</evidence>
<keyword evidence="13" id="KW-1185">Reference proteome</keyword>
<comment type="subunit">
    <text evidence="10">Associates with subunits I, II and III to form cytochrome c oxidase.</text>
</comment>
<dbReference type="PIRSF" id="PIRSF017385">
    <property type="entry name" value="CtaF"/>
    <property type="match status" value="1"/>
</dbReference>